<keyword evidence="4 6" id="KW-1133">Transmembrane helix</keyword>
<evidence type="ECO:0000313" key="8">
    <source>
        <dbReference type="EMBL" id="OTN76805.1"/>
    </source>
</evidence>
<dbReference type="GO" id="GO:0055085">
    <property type="term" value="P:transmembrane transport"/>
    <property type="evidence" value="ECO:0007669"/>
    <property type="project" value="InterPro"/>
</dbReference>
<keyword evidence="5 6" id="KW-0472">Membrane</keyword>
<dbReference type="InterPro" id="IPR035906">
    <property type="entry name" value="MetI-like_sf"/>
</dbReference>
<feature type="domain" description="ABC transmembrane type-1" evidence="7">
    <location>
        <begin position="86"/>
        <end position="302"/>
    </location>
</feature>
<dbReference type="PANTHER" id="PTHR43496">
    <property type="entry name" value="PROTEIN LPLB"/>
    <property type="match status" value="1"/>
</dbReference>
<feature type="transmembrane region" description="Helical" evidence="6">
    <location>
        <begin position="90"/>
        <end position="115"/>
    </location>
</feature>
<evidence type="ECO:0000256" key="4">
    <source>
        <dbReference type="ARBA" id="ARBA00022989"/>
    </source>
</evidence>
<keyword evidence="3 6" id="KW-0812">Transmembrane</keyword>
<feature type="transmembrane region" description="Helical" evidence="6">
    <location>
        <begin position="231"/>
        <end position="249"/>
    </location>
</feature>
<gene>
    <name evidence="8" type="ORF">A5886_001884</name>
</gene>
<comment type="subcellular location">
    <subcellularLocation>
        <location evidence="6">Cell membrane</location>
        <topology evidence="6">Multi-pass membrane protein</topology>
    </subcellularLocation>
    <subcellularLocation>
        <location evidence="1">Membrane</location>
        <topology evidence="1">Multi-pass membrane protein</topology>
    </subcellularLocation>
</comment>
<dbReference type="PROSITE" id="PS50928">
    <property type="entry name" value="ABC_TM1"/>
    <property type="match status" value="1"/>
</dbReference>
<dbReference type="STRING" id="1834191.A5886_001884"/>
<reference evidence="8 9" key="1">
    <citation type="submission" date="2017-05" db="EMBL/GenBank/DDBJ databases">
        <title>The Genome Sequence of Enterococcus sp. 8G7_MSG3316.</title>
        <authorList>
            <consortium name="The Broad Institute Genomics Platform"/>
            <consortium name="The Broad Institute Genomic Center for Infectious Diseases"/>
            <person name="Earl A."/>
            <person name="Manson A."/>
            <person name="Schwartman J."/>
            <person name="Gilmore M."/>
            <person name="Abouelleil A."/>
            <person name="Cao P."/>
            <person name="Chapman S."/>
            <person name="Cusick C."/>
            <person name="Shea T."/>
            <person name="Young S."/>
            <person name="Neafsey D."/>
            <person name="Nusbaum C."/>
            <person name="Birren B."/>
        </authorList>
    </citation>
    <scope>NUCLEOTIDE SEQUENCE [LARGE SCALE GENOMIC DNA]</scope>
    <source>
        <strain evidence="8 9">8G7_MSG3316</strain>
    </source>
</reference>
<proteinExistence type="inferred from homology"/>
<evidence type="ECO:0000256" key="1">
    <source>
        <dbReference type="ARBA" id="ARBA00004141"/>
    </source>
</evidence>
<dbReference type="Proteomes" id="UP000195043">
    <property type="component" value="Unassembled WGS sequence"/>
</dbReference>
<accession>A0A242A6Y9</accession>
<evidence type="ECO:0000256" key="3">
    <source>
        <dbReference type="ARBA" id="ARBA00022692"/>
    </source>
</evidence>
<feature type="transmembrane region" description="Helical" evidence="6">
    <location>
        <begin position="192"/>
        <end position="210"/>
    </location>
</feature>
<comment type="caution">
    <text evidence="8">The sequence shown here is derived from an EMBL/GenBank/DDBJ whole genome shotgun (WGS) entry which is preliminary data.</text>
</comment>
<keyword evidence="9" id="KW-1185">Reference proteome</keyword>
<evidence type="ECO:0000256" key="5">
    <source>
        <dbReference type="ARBA" id="ARBA00023136"/>
    </source>
</evidence>
<evidence type="ECO:0000313" key="9">
    <source>
        <dbReference type="Proteomes" id="UP000195043"/>
    </source>
</evidence>
<dbReference type="AlphaFoldDB" id="A0A242A6Y9"/>
<sequence length="315" mass="35238">METKAMMGNGKPRKQSFINRLKAQSFYQAMVWPGIILMIIFNFIPLYGIIIAFKDYSVLDTISNAEWVGTMYFREFFGDKMFWTVMTNTLGISFFKLLIGFPAAIGLAILINEIVNVRLKKVVQTVSYLPHFLSWVILGGMFITWLSDTGLVNNLLIGAGLIDQPIRFLTDPDKYWAIAVISDIWKEVGWNTILYIAAMTGINPALYEAARMDGANKFQQITRITIPSIRHIIALTFVLSVGGLLGSNLDQTLVLQNPVNYQSSEVINSFVYKMGIQQGDFSYATAVGLFVSVVSLILVVGSHLLTKKISDESVF</sequence>
<feature type="transmembrane region" description="Helical" evidence="6">
    <location>
        <begin position="30"/>
        <end position="53"/>
    </location>
</feature>
<keyword evidence="2 6" id="KW-0813">Transport</keyword>
<dbReference type="PANTHER" id="PTHR43496:SF1">
    <property type="entry name" value="POLYGALACTURONAN_RHAMNOGALACTURONAN TRANSPORT SYSTEM PERMEASE PROTEIN YTEP"/>
    <property type="match status" value="1"/>
</dbReference>
<evidence type="ECO:0000256" key="2">
    <source>
        <dbReference type="ARBA" id="ARBA00022448"/>
    </source>
</evidence>
<organism evidence="8 9">
    <name type="scientific">Candidatus Enterococcus testudinis</name>
    <dbReference type="NCBI Taxonomy" id="1834191"/>
    <lineage>
        <taxon>Bacteria</taxon>
        <taxon>Bacillati</taxon>
        <taxon>Bacillota</taxon>
        <taxon>Bacilli</taxon>
        <taxon>Lactobacillales</taxon>
        <taxon>Enterococcaceae</taxon>
        <taxon>Enterococcus</taxon>
    </lineage>
</organism>
<dbReference type="CDD" id="cd06261">
    <property type="entry name" value="TM_PBP2"/>
    <property type="match status" value="1"/>
</dbReference>
<dbReference type="Gene3D" id="1.10.3720.10">
    <property type="entry name" value="MetI-like"/>
    <property type="match status" value="1"/>
</dbReference>
<dbReference type="EMBL" id="NGKU01000001">
    <property type="protein sequence ID" value="OTN76805.1"/>
    <property type="molecule type" value="Genomic_DNA"/>
</dbReference>
<dbReference type="InterPro" id="IPR000515">
    <property type="entry name" value="MetI-like"/>
</dbReference>
<dbReference type="OrthoDB" id="9785836at2"/>
<feature type="transmembrane region" description="Helical" evidence="6">
    <location>
        <begin position="127"/>
        <end position="146"/>
    </location>
</feature>
<dbReference type="SUPFAM" id="SSF161098">
    <property type="entry name" value="MetI-like"/>
    <property type="match status" value="1"/>
</dbReference>
<feature type="transmembrane region" description="Helical" evidence="6">
    <location>
        <begin position="281"/>
        <end position="305"/>
    </location>
</feature>
<dbReference type="GO" id="GO:0005886">
    <property type="term" value="C:plasma membrane"/>
    <property type="evidence" value="ECO:0007669"/>
    <property type="project" value="UniProtKB-SubCell"/>
</dbReference>
<name>A0A242A6Y9_9ENTE</name>
<dbReference type="Pfam" id="PF00528">
    <property type="entry name" value="BPD_transp_1"/>
    <property type="match status" value="1"/>
</dbReference>
<comment type="similarity">
    <text evidence="6">Belongs to the binding-protein-dependent transport system permease family.</text>
</comment>
<protein>
    <recommendedName>
        <fullName evidence="7">ABC transmembrane type-1 domain-containing protein</fullName>
    </recommendedName>
</protein>
<evidence type="ECO:0000256" key="6">
    <source>
        <dbReference type="RuleBase" id="RU363032"/>
    </source>
</evidence>
<evidence type="ECO:0000259" key="7">
    <source>
        <dbReference type="PROSITE" id="PS50928"/>
    </source>
</evidence>